<reference evidence="6" key="1">
    <citation type="submission" date="2023-01" db="EMBL/GenBank/DDBJ databases">
        <title>The genome sequence of Kordiimonadaceae bacterium 6D33.</title>
        <authorList>
            <person name="Liu Y."/>
        </authorList>
    </citation>
    <scope>NUCLEOTIDE SEQUENCE</scope>
    <source>
        <strain evidence="6">6D33</strain>
    </source>
</reference>
<dbReference type="CDD" id="cd02909">
    <property type="entry name" value="cupin_pirin_N"/>
    <property type="match status" value="1"/>
</dbReference>
<sequence>MTNRQIAGLLPAQSMAEGADATVHRTIGTRALSVLDPFLLLDEFELADTAAGFPDHPHRGFETVTYMFEGEIEHRDAVGHRGVIGPGDTQWMTAGRGIVHSEKPVKGKGTVRGLQLWLNLPSGDKMTCPKYRDARAADVPVVKGEGYSARLIAGSLGGAKGPIGDITVAPLYAIVTLTGGKAMLDVPKGHTAFLYGIKGKAQLANGYVPPRHLAVLTDGEGFAVEGEAGTEFLLVAAAPIKEPVARYGPFVMNTEDEIRETLNEWHSGMFVKNMRSEFHKSA</sequence>
<comment type="similarity">
    <text evidence="1 3">Belongs to the pirin family.</text>
</comment>
<dbReference type="GO" id="GO:0046872">
    <property type="term" value="F:metal ion binding"/>
    <property type="evidence" value="ECO:0007669"/>
    <property type="project" value="UniProtKB-KW"/>
</dbReference>
<accession>A0AAE9XWK4</accession>
<protein>
    <submittedName>
        <fullName evidence="6">Pirin family protein</fullName>
    </submittedName>
</protein>
<dbReference type="Pfam" id="PF05726">
    <property type="entry name" value="Pirin_C"/>
    <property type="match status" value="1"/>
</dbReference>
<dbReference type="InterPro" id="IPR011051">
    <property type="entry name" value="RmlC_Cupin_sf"/>
</dbReference>
<gene>
    <name evidence="6" type="ORF">PH603_02705</name>
</gene>
<evidence type="ECO:0000256" key="1">
    <source>
        <dbReference type="ARBA" id="ARBA00008416"/>
    </source>
</evidence>
<keyword evidence="2" id="KW-0479">Metal-binding</keyword>
<name>A0AAE9XWK4_9PROT</name>
<dbReference type="Gene3D" id="2.60.120.10">
    <property type="entry name" value="Jelly Rolls"/>
    <property type="match status" value="2"/>
</dbReference>
<evidence type="ECO:0000256" key="3">
    <source>
        <dbReference type="RuleBase" id="RU003457"/>
    </source>
</evidence>
<dbReference type="CDD" id="cd02247">
    <property type="entry name" value="cupin_pirin_C"/>
    <property type="match status" value="1"/>
</dbReference>
<feature type="binding site" evidence="2">
    <location>
        <position position="102"/>
    </location>
    <ligand>
        <name>Fe cation</name>
        <dbReference type="ChEBI" id="CHEBI:24875"/>
    </ligand>
</feature>
<dbReference type="AlphaFoldDB" id="A0AAE9XWK4"/>
<evidence type="ECO:0000313" key="6">
    <source>
        <dbReference type="EMBL" id="WCL54669.1"/>
    </source>
</evidence>
<dbReference type="RefSeq" id="WP_289504388.1">
    <property type="nucleotide sequence ID" value="NZ_CP116805.1"/>
</dbReference>
<keyword evidence="2" id="KW-0408">Iron</keyword>
<keyword evidence="7" id="KW-1185">Reference proteome</keyword>
<dbReference type="Proteomes" id="UP001217500">
    <property type="component" value="Chromosome"/>
</dbReference>
<dbReference type="PANTHER" id="PTHR13903:SF8">
    <property type="entry name" value="PIRIN"/>
    <property type="match status" value="1"/>
</dbReference>
<dbReference type="EMBL" id="CP116805">
    <property type="protein sequence ID" value="WCL54669.1"/>
    <property type="molecule type" value="Genomic_DNA"/>
</dbReference>
<evidence type="ECO:0000259" key="5">
    <source>
        <dbReference type="Pfam" id="PF05726"/>
    </source>
</evidence>
<feature type="binding site" evidence="2">
    <location>
        <position position="58"/>
    </location>
    <ligand>
        <name>Fe cation</name>
        <dbReference type="ChEBI" id="CHEBI:24875"/>
    </ligand>
</feature>
<evidence type="ECO:0000313" key="7">
    <source>
        <dbReference type="Proteomes" id="UP001217500"/>
    </source>
</evidence>
<evidence type="ECO:0000259" key="4">
    <source>
        <dbReference type="Pfam" id="PF02678"/>
    </source>
</evidence>
<dbReference type="InterPro" id="IPR014710">
    <property type="entry name" value="RmlC-like_jellyroll"/>
</dbReference>
<dbReference type="SUPFAM" id="SSF51182">
    <property type="entry name" value="RmlC-like cupins"/>
    <property type="match status" value="1"/>
</dbReference>
<dbReference type="Pfam" id="PF02678">
    <property type="entry name" value="Pirin"/>
    <property type="match status" value="1"/>
</dbReference>
<organism evidence="6 7">
    <name type="scientific">Gimibacter soli</name>
    <dbReference type="NCBI Taxonomy" id="3024400"/>
    <lineage>
        <taxon>Bacteria</taxon>
        <taxon>Pseudomonadati</taxon>
        <taxon>Pseudomonadota</taxon>
        <taxon>Alphaproteobacteria</taxon>
        <taxon>Kordiimonadales</taxon>
        <taxon>Temperatibacteraceae</taxon>
        <taxon>Gimibacter</taxon>
    </lineage>
</organism>
<dbReference type="PIRSF" id="PIRSF006232">
    <property type="entry name" value="Pirin"/>
    <property type="match status" value="1"/>
</dbReference>
<feature type="binding site" evidence="2">
    <location>
        <position position="56"/>
    </location>
    <ligand>
        <name>Fe cation</name>
        <dbReference type="ChEBI" id="CHEBI:24875"/>
    </ligand>
</feature>
<proteinExistence type="inferred from homology"/>
<dbReference type="InterPro" id="IPR008778">
    <property type="entry name" value="Pirin_C_dom"/>
</dbReference>
<dbReference type="InterPro" id="IPR012093">
    <property type="entry name" value="Pirin"/>
</dbReference>
<evidence type="ECO:0000256" key="2">
    <source>
        <dbReference type="PIRSR" id="PIRSR006232-1"/>
    </source>
</evidence>
<dbReference type="PANTHER" id="PTHR13903">
    <property type="entry name" value="PIRIN-RELATED"/>
    <property type="match status" value="1"/>
</dbReference>
<feature type="domain" description="Pirin N-terminal" evidence="4">
    <location>
        <begin position="23"/>
        <end position="118"/>
    </location>
</feature>
<dbReference type="InterPro" id="IPR003829">
    <property type="entry name" value="Pirin_N_dom"/>
</dbReference>
<dbReference type="KEGG" id="gso:PH603_02705"/>
<feature type="binding site" evidence="2">
    <location>
        <position position="100"/>
    </location>
    <ligand>
        <name>Fe cation</name>
        <dbReference type="ChEBI" id="CHEBI:24875"/>
    </ligand>
</feature>
<comment type="cofactor">
    <cofactor evidence="2">
        <name>Fe cation</name>
        <dbReference type="ChEBI" id="CHEBI:24875"/>
    </cofactor>
    <text evidence="2">Binds 1 Fe cation per subunit.</text>
</comment>
<feature type="domain" description="Pirin C-terminal" evidence="5">
    <location>
        <begin position="179"/>
        <end position="270"/>
    </location>
</feature>